<accession>A0A3S5B7X7</accession>
<evidence type="ECO:0000313" key="3">
    <source>
        <dbReference type="Proteomes" id="UP000784294"/>
    </source>
</evidence>
<dbReference type="AlphaFoldDB" id="A0A3S5B7X7"/>
<dbReference type="OrthoDB" id="427777at2759"/>
<sequence>MDEEKCSFLASLVNRRFLQWLSDTGNLRQLRQLEPEVTDCDHGLIASARQPSASNSQLLDQLENSGHLKQMPRRRAVSSESPGHLFGPISK</sequence>
<feature type="compositionally biased region" description="Polar residues" evidence="1">
    <location>
        <begin position="49"/>
        <end position="64"/>
    </location>
</feature>
<comment type="caution">
    <text evidence="2">The sequence shown here is derived from an EMBL/GenBank/DDBJ whole genome shotgun (WGS) entry which is preliminary data.</text>
</comment>
<dbReference type="EMBL" id="CAAALY010275988">
    <property type="protein sequence ID" value="VEL42705.1"/>
    <property type="molecule type" value="Genomic_DNA"/>
</dbReference>
<keyword evidence="3" id="KW-1185">Reference proteome</keyword>
<proteinExistence type="predicted"/>
<protein>
    <submittedName>
        <fullName evidence="2">Uncharacterized protein</fullName>
    </submittedName>
</protein>
<reference evidence="2" key="1">
    <citation type="submission" date="2018-11" db="EMBL/GenBank/DDBJ databases">
        <authorList>
            <consortium name="Pathogen Informatics"/>
        </authorList>
    </citation>
    <scope>NUCLEOTIDE SEQUENCE</scope>
</reference>
<feature type="region of interest" description="Disordered" evidence="1">
    <location>
        <begin position="49"/>
        <end position="91"/>
    </location>
</feature>
<evidence type="ECO:0000313" key="2">
    <source>
        <dbReference type="EMBL" id="VEL42705.1"/>
    </source>
</evidence>
<gene>
    <name evidence="2" type="ORF">PXEA_LOCUS36145</name>
</gene>
<evidence type="ECO:0000256" key="1">
    <source>
        <dbReference type="SAM" id="MobiDB-lite"/>
    </source>
</evidence>
<dbReference type="Proteomes" id="UP000784294">
    <property type="component" value="Unassembled WGS sequence"/>
</dbReference>
<name>A0A3S5B7X7_9PLAT</name>
<organism evidence="2 3">
    <name type="scientific">Protopolystoma xenopodis</name>
    <dbReference type="NCBI Taxonomy" id="117903"/>
    <lineage>
        <taxon>Eukaryota</taxon>
        <taxon>Metazoa</taxon>
        <taxon>Spiralia</taxon>
        <taxon>Lophotrochozoa</taxon>
        <taxon>Platyhelminthes</taxon>
        <taxon>Monogenea</taxon>
        <taxon>Polyopisthocotylea</taxon>
        <taxon>Polystomatidea</taxon>
        <taxon>Polystomatidae</taxon>
        <taxon>Protopolystoma</taxon>
    </lineage>
</organism>